<dbReference type="SFLD" id="SFLDG01129">
    <property type="entry name" value="C1.5:_HAD__Beta-PGM__Phosphata"/>
    <property type="match status" value="1"/>
</dbReference>
<feature type="non-terminal residue" evidence="1">
    <location>
        <position position="1"/>
    </location>
</feature>
<organism evidence="1 2">
    <name type="scientific">Nematostella vectensis</name>
    <name type="common">Starlet sea anemone</name>
    <dbReference type="NCBI Taxonomy" id="45351"/>
    <lineage>
        <taxon>Eukaryota</taxon>
        <taxon>Metazoa</taxon>
        <taxon>Cnidaria</taxon>
        <taxon>Anthozoa</taxon>
        <taxon>Hexacorallia</taxon>
        <taxon>Actiniaria</taxon>
        <taxon>Edwardsiidae</taxon>
        <taxon>Nematostella</taxon>
    </lineage>
</organism>
<dbReference type="InterPro" id="IPR006439">
    <property type="entry name" value="HAD-SF_hydro_IA"/>
</dbReference>
<dbReference type="InterPro" id="IPR023214">
    <property type="entry name" value="HAD_sf"/>
</dbReference>
<dbReference type="InterPro" id="IPR036412">
    <property type="entry name" value="HAD-like_sf"/>
</dbReference>
<dbReference type="NCBIfam" id="TIGR02252">
    <property type="entry name" value="DREG-2"/>
    <property type="match status" value="1"/>
</dbReference>
<keyword evidence="2" id="KW-1185">Reference proteome</keyword>
<dbReference type="SFLD" id="SFLDS00003">
    <property type="entry name" value="Haloacid_Dehalogenase"/>
    <property type="match status" value="1"/>
</dbReference>
<dbReference type="PANTHER" id="PTHR46191:SF2">
    <property type="entry name" value="HALOACID DEHALOGENASE-LIKE HYDROLASE DOMAIN-CONTAINING PROTEIN 3"/>
    <property type="match status" value="1"/>
</dbReference>
<dbReference type="InParanoid" id="A7RP68"/>
<dbReference type="HOGENOM" id="CLU_045011_8_0_1"/>
<reference evidence="1 2" key="1">
    <citation type="journal article" date="2007" name="Science">
        <title>Sea anemone genome reveals ancestral eumetazoan gene repertoire and genomic organization.</title>
        <authorList>
            <person name="Putnam N.H."/>
            <person name="Srivastava M."/>
            <person name="Hellsten U."/>
            <person name="Dirks B."/>
            <person name="Chapman J."/>
            <person name="Salamov A."/>
            <person name="Terry A."/>
            <person name="Shapiro H."/>
            <person name="Lindquist E."/>
            <person name="Kapitonov V.V."/>
            <person name="Jurka J."/>
            <person name="Genikhovich G."/>
            <person name="Grigoriev I.V."/>
            <person name="Lucas S.M."/>
            <person name="Steele R.E."/>
            <person name="Finnerty J.R."/>
            <person name="Technau U."/>
            <person name="Martindale M.Q."/>
            <person name="Rokhsar D.S."/>
        </authorList>
    </citation>
    <scope>NUCLEOTIDE SEQUENCE [LARGE SCALE GENOMIC DNA]</scope>
    <source>
        <strain evidence="2">CH2 X CH6</strain>
    </source>
</reference>
<dbReference type="eggNOG" id="KOG3085">
    <property type="taxonomic scope" value="Eukaryota"/>
</dbReference>
<dbReference type="InterPro" id="IPR044924">
    <property type="entry name" value="HAD-SF_hydro_IA_REG-2-like_cap"/>
</dbReference>
<evidence type="ECO:0000313" key="2">
    <source>
        <dbReference type="Proteomes" id="UP000001593"/>
    </source>
</evidence>
<dbReference type="Pfam" id="PF00702">
    <property type="entry name" value="Hydrolase"/>
    <property type="match status" value="1"/>
</dbReference>
<dbReference type="OMA" id="WWRQLIA"/>
<accession>A7RP68</accession>
<gene>
    <name evidence="1" type="ORF">NEMVEDRAFT_v1g88510</name>
</gene>
<dbReference type="PhylomeDB" id="A7RP68"/>
<dbReference type="EMBL" id="DS469524">
    <property type="protein sequence ID" value="EDO46807.1"/>
    <property type="molecule type" value="Genomic_DNA"/>
</dbReference>
<proteinExistence type="predicted"/>
<dbReference type="PRINTS" id="PR00413">
    <property type="entry name" value="HADHALOGNASE"/>
</dbReference>
<dbReference type="Proteomes" id="UP000001593">
    <property type="component" value="Unassembled WGS sequence"/>
</dbReference>
<evidence type="ECO:0008006" key="3">
    <source>
        <dbReference type="Google" id="ProtNLM"/>
    </source>
</evidence>
<evidence type="ECO:0000313" key="1">
    <source>
        <dbReference type="EMBL" id="EDO46807.1"/>
    </source>
</evidence>
<dbReference type="InterPro" id="IPR051828">
    <property type="entry name" value="HAD-like_hydrolase_domain"/>
</dbReference>
<dbReference type="PANTHER" id="PTHR46191">
    <property type="match status" value="1"/>
</dbReference>
<dbReference type="AlphaFoldDB" id="A7RP68"/>
<protein>
    <recommendedName>
        <fullName evidence="3">Haloacid dehalogenase-like hydrolase domain-containing protein 3</fullName>
    </recommendedName>
</protein>
<dbReference type="Gene3D" id="1.10.150.720">
    <property type="entry name" value="Haloacid dehalogenase-like hydrolase"/>
    <property type="match status" value="1"/>
</dbReference>
<dbReference type="STRING" id="45351.A7RP68"/>
<dbReference type="SUPFAM" id="SSF56784">
    <property type="entry name" value="HAD-like"/>
    <property type="match status" value="1"/>
</dbReference>
<dbReference type="NCBIfam" id="TIGR01549">
    <property type="entry name" value="HAD-SF-IA-v1"/>
    <property type="match status" value="1"/>
</dbReference>
<name>A7RP68_NEMVE</name>
<dbReference type="Gene3D" id="3.40.50.1000">
    <property type="entry name" value="HAD superfamily/HAD-like"/>
    <property type="match status" value="1"/>
</dbReference>
<dbReference type="GO" id="GO:0005634">
    <property type="term" value="C:nucleus"/>
    <property type="evidence" value="ECO:0000318"/>
    <property type="project" value="GO_Central"/>
</dbReference>
<dbReference type="InterPro" id="IPR011949">
    <property type="entry name" value="HAD-SF_hydro_IA_REG-2-like"/>
</dbReference>
<sequence length="233" mass="26612">VAVMYRLITLDATNTLFRVRGSVGYQYAKSAMEQLGYQLSAANIDKEFRKAYKMYWIKYPNFGAAHRITSKQWWGKVVRKTFDGNIHSEEIEAFSVHLYNHFATGDPWEVFPEVMHVLTQLKGEEVTLGVISNFDERLEQILDSLKLREFFSFILTSRKVDVCKPSPEIFRLALKMSGVHSKEALHVGDNLELDVLGASSAGFSSLLLNRQDSSHKHVLENFKVIPNLKALIK</sequence>